<dbReference type="GO" id="GO:0044550">
    <property type="term" value="P:secondary metabolite biosynthetic process"/>
    <property type="evidence" value="ECO:0007669"/>
    <property type="project" value="UniProtKB-ARBA"/>
</dbReference>
<dbReference type="InterPro" id="IPR036291">
    <property type="entry name" value="NAD(P)-bd_dom_sf"/>
</dbReference>
<feature type="transmembrane region" description="Helical" evidence="5">
    <location>
        <begin position="158"/>
        <end position="181"/>
    </location>
</feature>
<keyword evidence="7" id="KW-1185">Reference proteome</keyword>
<feature type="transmembrane region" description="Helical" evidence="5">
    <location>
        <begin position="51"/>
        <end position="71"/>
    </location>
</feature>
<dbReference type="AlphaFoldDB" id="A0A017RZF8"/>
<keyword evidence="3" id="KW-0560">Oxidoreductase</keyword>
<dbReference type="Gene3D" id="3.40.50.720">
    <property type="entry name" value="NAD(P)-binding Rossmann-like Domain"/>
    <property type="match status" value="1"/>
</dbReference>
<dbReference type="GeneID" id="63702426"/>
<dbReference type="STRING" id="1388766.A0A017RZF8"/>
<dbReference type="HOGENOM" id="CLU_560166_0_0_1"/>
<gene>
    <name evidence="6" type="ORF">EURHEDRAFT_534613</name>
</gene>
<keyword evidence="5" id="KW-0472">Membrane</keyword>
<feature type="transmembrane region" description="Helical" evidence="5">
    <location>
        <begin position="83"/>
        <end position="101"/>
    </location>
</feature>
<dbReference type="Proteomes" id="UP000019804">
    <property type="component" value="Unassembled WGS sequence"/>
</dbReference>
<dbReference type="EMBL" id="KK088487">
    <property type="protein sequence ID" value="EYE89966.1"/>
    <property type="molecule type" value="Genomic_DNA"/>
</dbReference>
<dbReference type="InterPro" id="IPR020904">
    <property type="entry name" value="Sc_DH/Rdtase_CS"/>
</dbReference>
<evidence type="ECO:0000256" key="2">
    <source>
        <dbReference type="ARBA" id="ARBA00022857"/>
    </source>
</evidence>
<dbReference type="PRINTS" id="PR00080">
    <property type="entry name" value="SDRFAMILY"/>
</dbReference>
<evidence type="ECO:0000313" key="7">
    <source>
        <dbReference type="Proteomes" id="UP000019804"/>
    </source>
</evidence>
<dbReference type="GO" id="GO:0016491">
    <property type="term" value="F:oxidoreductase activity"/>
    <property type="evidence" value="ECO:0007669"/>
    <property type="project" value="UniProtKB-KW"/>
</dbReference>
<feature type="transmembrane region" description="Helical" evidence="5">
    <location>
        <begin position="12"/>
        <end position="39"/>
    </location>
</feature>
<dbReference type="PROSITE" id="PS00061">
    <property type="entry name" value="ADH_SHORT"/>
    <property type="match status" value="1"/>
</dbReference>
<dbReference type="Pfam" id="PF00106">
    <property type="entry name" value="adh_short"/>
    <property type="match status" value="1"/>
</dbReference>
<name>A0A017RZF8_ASPRC</name>
<keyword evidence="5" id="KW-0812">Transmembrane</keyword>
<feature type="transmembrane region" description="Helical" evidence="5">
    <location>
        <begin position="113"/>
        <end position="138"/>
    </location>
</feature>
<dbReference type="CDD" id="cd05233">
    <property type="entry name" value="SDR_c"/>
    <property type="match status" value="1"/>
</dbReference>
<dbReference type="PRINTS" id="PR00081">
    <property type="entry name" value="GDHRDH"/>
</dbReference>
<keyword evidence="5" id="KW-1133">Transmembrane helix</keyword>
<comment type="similarity">
    <text evidence="1 4">Belongs to the short-chain dehydrogenases/reductases (SDR) family.</text>
</comment>
<dbReference type="PANTHER" id="PTHR24321">
    <property type="entry name" value="DEHYDROGENASES, SHORT CHAIN"/>
    <property type="match status" value="1"/>
</dbReference>
<dbReference type="RefSeq" id="XP_040633656.1">
    <property type="nucleotide sequence ID" value="XM_040787302.1"/>
</dbReference>
<evidence type="ECO:0000256" key="1">
    <source>
        <dbReference type="ARBA" id="ARBA00006484"/>
    </source>
</evidence>
<reference evidence="7" key="1">
    <citation type="journal article" date="2014" name="Nat. Commun.">
        <title>Genomic adaptations of the halophilic Dead Sea filamentous fungus Eurotium rubrum.</title>
        <authorList>
            <person name="Kis-Papo T."/>
            <person name="Weig A.R."/>
            <person name="Riley R."/>
            <person name="Persoh D."/>
            <person name="Salamov A."/>
            <person name="Sun H."/>
            <person name="Lipzen A."/>
            <person name="Wasser S.P."/>
            <person name="Rambold G."/>
            <person name="Grigoriev I.V."/>
            <person name="Nevo E."/>
        </authorList>
    </citation>
    <scope>NUCLEOTIDE SEQUENCE [LARGE SCALE GENOMIC DNA]</scope>
    <source>
        <strain evidence="7">CBS 135680</strain>
    </source>
</reference>
<sequence length="487" mass="52433">MDIHHLRRYFVVLALLATVLLWGLSAWNGTVMALLLAVYHGQMAEGLPLQARYTGIHLVDIPIALLVGFFFHGTNGQHIEYQIFLLDAYSVLQSAFVWLYIESCRAGAKPKRIAYPVIFGLLWQAFGGAISFPLYYAVHIGWALHDQATGIVSFADAVAIPVSFLLGAILPAIIGMLPTWLGPASRTAIEHQRILAAWQPDPVWVSWIQLSLAAVIRSIWKSPCGPRASHRLISGSYLLAALCSTVTHVYVISKALWAADLRLWAMVGWYKTASQRFQSTNMSSLEGTVVALTGAASGIGLATARLLAQQGVLLALADLNASQLAKVAAELRPLYPTDKPGNRSVDPVLATVLDVRRLGDCHRWIHQTMAHFNQPLAGAANLAGVFGPSIAQEGGAVRNITDQECDFVMDVNCRGLMNCLRAELPFMKTGSQGHGGGSIVNAASIAGIVGVQNNGPYVASKHAVVGLTRTVAKEEGIRAIRVNAIAP</sequence>
<keyword evidence="2" id="KW-0521">NADP</keyword>
<evidence type="ECO:0000256" key="3">
    <source>
        <dbReference type="ARBA" id="ARBA00023002"/>
    </source>
</evidence>
<dbReference type="SUPFAM" id="SSF51735">
    <property type="entry name" value="NAD(P)-binding Rossmann-fold domains"/>
    <property type="match status" value="1"/>
</dbReference>
<evidence type="ECO:0000256" key="4">
    <source>
        <dbReference type="RuleBase" id="RU000363"/>
    </source>
</evidence>
<proteinExistence type="inferred from homology"/>
<protein>
    <submittedName>
        <fullName evidence="6">NAD(P)-binding protein</fullName>
    </submittedName>
</protein>
<dbReference type="InterPro" id="IPR002347">
    <property type="entry name" value="SDR_fam"/>
</dbReference>
<dbReference type="OrthoDB" id="1669814at2759"/>
<evidence type="ECO:0000256" key="5">
    <source>
        <dbReference type="SAM" id="Phobius"/>
    </source>
</evidence>
<accession>A0A017RZF8</accession>
<dbReference type="PANTHER" id="PTHR24321:SF8">
    <property type="entry name" value="ESTRADIOL 17-BETA-DEHYDROGENASE 8-RELATED"/>
    <property type="match status" value="1"/>
</dbReference>
<organism evidence="6 7">
    <name type="scientific">Aspergillus ruber (strain CBS 135680)</name>
    <dbReference type="NCBI Taxonomy" id="1388766"/>
    <lineage>
        <taxon>Eukaryota</taxon>
        <taxon>Fungi</taxon>
        <taxon>Dikarya</taxon>
        <taxon>Ascomycota</taxon>
        <taxon>Pezizomycotina</taxon>
        <taxon>Eurotiomycetes</taxon>
        <taxon>Eurotiomycetidae</taxon>
        <taxon>Eurotiales</taxon>
        <taxon>Aspergillaceae</taxon>
        <taxon>Aspergillus</taxon>
        <taxon>Aspergillus subgen. Aspergillus</taxon>
    </lineage>
</organism>
<evidence type="ECO:0000313" key="6">
    <source>
        <dbReference type="EMBL" id="EYE89966.1"/>
    </source>
</evidence>